<sequence>MQQRIHVLLTGAGSPASPGVIQSLKRVPSFDIQVTGIDINPDAAGASMVDKFYPGPRANDPLFLPFVKLLCQKEAIDVVLPLVSAELESLAKEKPDFKRLGTEVSVSDADRLTLALHKGIMLQTLGTAGIPIPQYDVVQTADELEKAIATLGYPQKAVCFKPTIGDGSRGFHILDDKKDRFQLLFHEKPSSAYISLQEVKQILSTASAIPELIVMEYLPNEEYSVDILAKEGEVIIAIPRLRKKMIGGITVEGEIVNEQDVVEYCTKIVQELKLHGNIGIQVRRDASGLPKIIEINPRIQGTIVHCTAAGVNLPFLAVKLATHLPIEEWELSVQWGTKMIRYWEELFHSSDGIPFRLFSSRR</sequence>
<name>A0ABY4CQF7_9BACL</name>
<dbReference type="PANTHER" id="PTHR43585">
    <property type="entry name" value="FUMIPYRROLE BIOSYNTHESIS PROTEIN C"/>
    <property type="match status" value="1"/>
</dbReference>
<evidence type="ECO:0000259" key="5">
    <source>
        <dbReference type="PROSITE" id="PS50975"/>
    </source>
</evidence>
<dbReference type="InterPro" id="IPR048764">
    <property type="entry name" value="PylC_N"/>
</dbReference>
<evidence type="ECO:0000256" key="3">
    <source>
        <dbReference type="ARBA" id="ARBA00022840"/>
    </source>
</evidence>
<keyword evidence="3 4" id="KW-0067">ATP-binding</keyword>
<dbReference type="SUPFAM" id="SSF56059">
    <property type="entry name" value="Glutathione synthetase ATP-binding domain-like"/>
    <property type="match status" value="1"/>
</dbReference>
<accession>A0ABY4CQF7</accession>
<dbReference type="Pfam" id="PF21360">
    <property type="entry name" value="PylC-like_N"/>
    <property type="match status" value="1"/>
</dbReference>
<dbReference type="InterPro" id="IPR005479">
    <property type="entry name" value="CPAse_ATP-bd"/>
</dbReference>
<dbReference type="InterPro" id="IPR013815">
    <property type="entry name" value="ATP_grasp_subdomain_1"/>
</dbReference>
<dbReference type="Gene3D" id="3.30.1490.20">
    <property type="entry name" value="ATP-grasp fold, A domain"/>
    <property type="match status" value="1"/>
</dbReference>
<evidence type="ECO:0000313" key="6">
    <source>
        <dbReference type="EMBL" id="UOF92559.1"/>
    </source>
</evidence>
<dbReference type="PROSITE" id="PS00867">
    <property type="entry name" value="CPSASE_2"/>
    <property type="match status" value="1"/>
</dbReference>
<dbReference type="RefSeq" id="WP_347439230.1">
    <property type="nucleotide sequence ID" value="NZ_CP089291.1"/>
</dbReference>
<organism evidence="6 7">
    <name type="scientific">Fodinisporobacter ferrooxydans</name>
    <dbReference type="NCBI Taxonomy" id="2901836"/>
    <lineage>
        <taxon>Bacteria</taxon>
        <taxon>Bacillati</taxon>
        <taxon>Bacillota</taxon>
        <taxon>Bacilli</taxon>
        <taxon>Bacillales</taxon>
        <taxon>Alicyclobacillaceae</taxon>
        <taxon>Fodinisporobacter</taxon>
    </lineage>
</organism>
<dbReference type="PANTHER" id="PTHR43585:SF2">
    <property type="entry name" value="ATP-GRASP ENZYME FSQD"/>
    <property type="match status" value="1"/>
</dbReference>
<dbReference type="Gene3D" id="3.30.470.20">
    <property type="entry name" value="ATP-grasp fold, B domain"/>
    <property type="match status" value="1"/>
</dbReference>
<keyword evidence="7" id="KW-1185">Reference proteome</keyword>
<reference evidence="6" key="1">
    <citation type="submission" date="2021-12" db="EMBL/GenBank/DDBJ databases">
        <title>Alicyclobacillaceae gen. nov., sp. nov., isolated from chalcocite enrichment system.</title>
        <authorList>
            <person name="Jiang Z."/>
        </authorList>
    </citation>
    <scope>NUCLEOTIDE SEQUENCE</scope>
    <source>
        <strain evidence="6">MYW30-H2</strain>
    </source>
</reference>
<gene>
    <name evidence="6" type="ORF">LSG31_10615</name>
</gene>
<protein>
    <submittedName>
        <fullName evidence="6">ATP-grasp domain-containing protein</fullName>
    </submittedName>
</protein>
<evidence type="ECO:0000313" key="7">
    <source>
        <dbReference type="Proteomes" id="UP000830167"/>
    </source>
</evidence>
<dbReference type="EMBL" id="CP089291">
    <property type="protein sequence ID" value="UOF92559.1"/>
    <property type="molecule type" value="Genomic_DNA"/>
</dbReference>
<dbReference type="Gene3D" id="3.40.50.20">
    <property type="match status" value="1"/>
</dbReference>
<dbReference type="InterPro" id="IPR011761">
    <property type="entry name" value="ATP-grasp"/>
</dbReference>
<proteinExistence type="predicted"/>
<dbReference type="PROSITE" id="PS50975">
    <property type="entry name" value="ATP_GRASP"/>
    <property type="match status" value="1"/>
</dbReference>
<evidence type="ECO:0000256" key="4">
    <source>
        <dbReference type="PROSITE-ProRule" id="PRU00409"/>
    </source>
</evidence>
<feature type="domain" description="ATP-grasp" evidence="5">
    <location>
        <begin position="122"/>
        <end position="322"/>
    </location>
</feature>
<keyword evidence="1" id="KW-0436">Ligase</keyword>
<dbReference type="Proteomes" id="UP000830167">
    <property type="component" value="Chromosome"/>
</dbReference>
<dbReference type="Pfam" id="PF15632">
    <property type="entry name" value="ATPgrasp_Ter"/>
    <property type="match status" value="1"/>
</dbReference>
<evidence type="ECO:0000256" key="2">
    <source>
        <dbReference type="ARBA" id="ARBA00022741"/>
    </source>
</evidence>
<dbReference type="InterPro" id="IPR052032">
    <property type="entry name" value="ATP-dep_AA_Ligase"/>
</dbReference>
<keyword evidence="2 4" id="KW-0547">Nucleotide-binding</keyword>
<evidence type="ECO:0000256" key="1">
    <source>
        <dbReference type="ARBA" id="ARBA00022598"/>
    </source>
</evidence>